<reference evidence="2" key="1">
    <citation type="submission" date="2022-06" db="EMBL/GenBank/DDBJ databases">
        <authorList>
            <consortium name="SYNGENTA / RWTH Aachen University"/>
        </authorList>
    </citation>
    <scope>NUCLEOTIDE SEQUENCE</scope>
</reference>
<protein>
    <submittedName>
        <fullName evidence="2">Uncharacterized protein</fullName>
    </submittedName>
</protein>
<evidence type="ECO:0000313" key="2">
    <source>
        <dbReference type="EMBL" id="CAH7681920.1"/>
    </source>
</evidence>
<dbReference type="Proteomes" id="UP001153365">
    <property type="component" value="Unassembled WGS sequence"/>
</dbReference>
<organism evidence="2 3">
    <name type="scientific">Phakopsora pachyrhizi</name>
    <name type="common">Asian soybean rust disease fungus</name>
    <dbReference type="NCBI Taxonomy" id="170000"/>
    <lineage>
        <taxon>Eukaryota</taxon>
        <taxon>Fungi</taxon>
        <taxon>Dikarya</taxon>
        <taxon>Basidiomycota</taxon>
        <taxon>Pucciniomycotina</taxon>
        <taxon>Pucciniomycetes</taxon>
        <taxon>Pucciniales</taxon>
        <taxon>Phakopsoraceae</taxon>
        <taxon>Phakopsora</taxon>
    </lineage>
</organism>
<dbReference type="AlphaFoldDB" id="A0AAV0B7L1"/>
<name>A0AAV0B7L1_PHAPC</name>
<gene>
    <name evidence="2" type="ORF">PPACK8108_LOCUS14594</name>
</gene>
<feature type="region of interest" description="Disordered" evidence="1">
    <location>
        <begin position="183"/>
        <end position="219"/>
    </location>
</feature>
<keyword evidence="3" id="KW-1185">Reference proteome</keyword>
<dbReference type="EMBL" id="CALTRL010003758">
    <property type="protein sequence ID" value="CAH7681920.1"/>
    <property type="molecule type" value="Genomic_DNA"/>
</dbReference>
<proteinExistence type="predicted"/>
<comment type="caution">
    <text evidence="2">The sequence shown here is derived from an EMBL/GenBank/DDBJ whole genome shotgun (WGS) entry which is preliminary data.</text>
</comment>
<evidence type="ECO:0000256" key="1">
    <source>
        <dbReference type="SAM" id="MobiDB-lite"/>
    </source>
</evidence>
<evidence type="ECO:0000313" key="3">
    <source>
        <dbReference type="Proteomes" id="UP001153365"/>
    </source>
</evidence>
<sequence>MPSRVAVRADYGQSIKDGRVMISYWDKEVRRKTGSLSTSKGDLQDNWSWVETEEYQPEERRPGTGVPQFQAGYPGVMRSRERRASRGEMAMYKEKREIGRECLLAASGQDWGLARRPGFRHGMVENLEKGGLGGLTGNTALRTAIARRITKEDGGGLWEKSKREREKARAFYKKEQLTRVLTDIGNTQNRKEGQKETGGGVVGPKLTTSYKEKQTGRDG</sequence>
<feature type="compositionally biased region" description="Basic and acidic residues" evidence="1">
    <location>
        <begin position="210"/>
        <end position="219"/>
    </location>
</feature>
<accession>A0AAV0B7L1</accession>